<dbReference type="EMBL" id="CP103141">
    <property type="protein sequence ID" value="UVQ75876.1"/>
    <property type="molecule type" value="Genomic_DNA"/>
</dbReference>
<proteinExistence type="predicted"/>
<dbReference type="EMBL" id="CZAE01000009">
    <property type="protein sequence ID" value="CUP28078.1"/>
    <property type="molecule type" value="Genomic_DNA"/>
</dbReference>
<accession>A0A174M1M9</accession>
<reference evidence="3" key="2">
    <citation type="submission" date="2022-08" db="EMBL/GenBank/DDBJ databases">
        <title>Genome Sequencing of Bacteroides fragilis Group Isolates with Nanopore Technology.</title>
        <authorList>
            <person name="Tisza M.J."/>
            <person name="Smith D."/>
            <person name="Dekker J.P."/>
        </authorList>
    </citation>
    <scope>NUCLEOTIDE SEQUENCE</scope>
    <source>
        <strain evidence="3">BFG-351</strain>
        <strain evidence="4">BFG-527</strain>
    </source>
</reference>
<dbReference type="Proteomes" id="UP001204548">
    <property type="component" value="Unassembled WGS sequence"/>
</dbReference>
<dbReference type="Proteomes" id="UP000095606">
    <property type="component" value="Unassembled WGS sequence"/>
</dbReference>
<dbReference type="EMBL" id="JANUTS010000001">
    <property type="protein sequence ID" value="MCS2791418.1"/>
    <property type="molecule type" value="Genomic_DNA"/>
</dbReference>
<evidence type="ECO:0000313" key="3">
    <source>
        <dbReference type="EMBL" id="MCS2791418.1"/>
    </source>
</evidence>
<evidence type="ECO:0000256" key="1">
    <source>
        <dbReference type="SAM" id="Coils"/>
    </source>
</evidence>
<dbReference type="AlphaFoldDB" id="A0A3E5GBT0"/>
<gene>
    <name evidence="2" type="ORF">ERS852461_02234</name>
    <name evidence="3" type="ORF">NXW97_05220</name>
    <name evidence="4" type="ORF">NXY30_05640</name>
</gene>
<evidence type="ECO:0000313" key="5">
    <source>
        <dbReference type="Proteomes" id="UP000095606"/>
    </source>
</evidence>
<reference evidence="2 5" key="1">
    <citation type="submission" date="2015-09" db="EMBL/GenBank/DDBJ databases">
        <authorList>
            <consortium name="Pathogen Informatics"/>
        </authorList>
    </citation>
    <scope>NUCLEOTIDE SEQUENCE [LARGE SCALE GENOMIC DNA]</scope>
    <source>
        <strain evidence="2 5">2789STDY5834846</strain>
    </source>
</reference>
<dbReference type="RefSeq" id="WP_010536058.1">
    <property type="nucleotide sequence ID" value="NZ_CABMFH010000011.1"/>
</dbReference>
<dbReference type="Proteomes" id="UP001060104">
    <property type="component" value="Chromosome"/>
</dbReference>
<evidence type="ECO:0000313" key="4">
    <source>
        <dbReference type="EMBL" id="UVQ75876.1"/>
    </source>
</evidence>
<evidence type="ECO:0000313" key="2">
    <source>
        <dbReference type="EMBL" id="CUP28078.1"/>
    </source>
</evidence>
<accession>A0A3E5GBT0</accession>
<organism evidence="2 5">
    <name type="scientific">Bacteroides faecis</name>
    <dbReference type="NCBI Taxonomy" id="674529"/>
    <lineage>
        <taxon>Bacteria</taxon>
        <taxon>Pseudomonadati</taxon>
        <taxon>Bacteroidota</taxon>
        <taxon>Bacteroidia</taxon>
        <taxon>Bacteroidales</taxon>
        <taxon>Bacteroidaceae</taxon>
        <taxon>Bacteroides</taxon>
    </lineage>
</organism>
<dbReference type="GeneID" id="69588122"/>
<evidence type="ECO:0000313" key="6">
    <source>
        <dbReference type="Proteomes" id="UP001060104"/>
    </source>
</evidence>
<sequence>MDLEEVMAQKKKNLEMLIRNKDEAIRKEMLQYEEAELYIRLQSECFNLYPVVIKAMALLIADDRRRAIFCSIVKGHRLEKLAAAHNMTPEEAVREFRSVVCDLNSRIKHGAFTAKESVNLQLMLERNSLKERLRSYDLLLQQLQQENKELREQLDTLQNEVRAESEAVMTLEKEWAIREEIKKELQEKMWMELKRLMEESKAITTMKSTDRVSFFVRSLRWLKRKLRLGLARTQPPVN</sequence>
<name>A0A3E5GBT0_9BACE</name>
<protein>
    <submittedName>
        <fullName evidence="2">Uncharacterized protein</fullName>
    </submittedName>
</protein>
<feature type="coiled-coil region" evidence="1">
    <location>
        <begin position="126"/>
        <end position="174"/>
    </location>
</feature>
<keyword evidence="1" id="KW-0175">Coiled coil</keyword>
<keyword evidence="6" id="KW-1185">Reference proteome</keyword>